<feature type="domain" description="RRM" evidence="3">
    <location>
        <begin position="10"/>
        <end position="84"/>
    </location>
</feature>
<dbReference type="PANTHER" id="PTHR45735">
    <property type="entry name" value="CLEAVAGE STIMULATION FACTOR SUBUNIT 2"/>
    <property type="match status" value="1"/>
</dbReference>
<dbReference type="eggNOG" id="KOG0108">
    <property type="taxonomic scope" value="Eukaryota"/>
</dbReference>
<protein>
    <recommendedName>
        <fullName evidence="3">RRM domain-containing protein</fullName>
    </recommendedName>
</protein>
<gene>
    <name evidence="4" type="ORF">A1Q2_04534</name>
</gene>
<evidence type="ECO:0000313" key="5">
    <source>
        <dbReference type="Proteomes" id="UP000006757"/>
    </source>
</evidence>
<feature type="compositionally biased region" description="Low complexity" evidence="2">
    <location>
        <begin position="294"/>
        <end position="303"/>
    </location>
</feature>
<feature type="compositionally biased region" description="Gly residues" evidence="2">
    <location>
        <begin position="267"/>
        <end position="276"/>
    </location>
</feature>
<dbReference type="EMBL" id="AMBO01000324">
    <property type="protein sequence ID" value="EKD01211.1"/>
    <property type="molecule type" value="Genomic_DNA"/>
</dbReference>
<dbReference type="Proteomes" id="UP000006757">
    <property type="component" value="Unassembled WGS sequence"/>
</dbReference>
<feature type="region of interest" description="Disordered" evidence="2">
    <location>
        <begin position="75"/>
        <end position="129"/>
    </location>
</feature>
<proteinExistence type="predicted"/>
<feature type="compositionally biased region" description="Low complexity" evidence="2">
    <location>
        <begin position="202"/>
        <end position="214"/>
    </location>
</feature>
<dbReference type="InParanoid" id="K1VKC9"/>
<feature type="compositionally biased region" description="Pro residues" evidence="2">
    <location>
        <begin position="277"/>
        <end position="293"/>
    </location>
</feature>
<dbReference type="InterPro" id="IPR000504">
    <property type="entry name" value="RRM_dom"/>
</dbReference>
<dbReference type="STRING" id="1220162.K1VKC9"/>
<dbReference type="AlphaFoldDB" id="K1VKC9"/>
<reference evidence="4 5" key="1">
    <citation type="journal article" date="2012" name="Eukaryot. Cell">
        <title>Genome sequence of the Trichosporon asahii environmental strain CBS 8904.</title>
        <authorList>
            <person name="Yang R.Y."/>
            <person name="Li H.T."/>
            <person name="Zhu H."/>
            <person name="Zhou G.P."/>
            <person name="Wang M."/>
            <person name="Wang L."/>
        </authorList>
    </citation>
    <scope>NUCLEOTIDE SEQUENCE [LARGE SCALE GENOMIC DNA]</scope>
    <source>
        <strain evidence="4 5">CBS 8904</strain>
    </source>
</reference>
<comment type="caution">
    <text evidence="4">The sequence shown here is derived from an EMBL/GenBank/DDBJ whole genome shotgun (WGS) entry which is preliminary data.</text>
</comment>
<feature type="compositionally biased region" description="Pro residues" evidence="2">
    <location>
        <begin position="218"/>
        <end position="234"/>
    </location>
</feature>
<dbReference type="FunCoup" id="K1VKC9">
    <property type="interactions" value="250"/>
</dbReference>
<evidence type="ECO:0000313" key="4">
    <source>
        <dbReference type="EMBL" id="EKD01211.1"/>
    </source>
</evidence>
<dbReference type="OrthoDB" id="272703at2759"/>
<dbReference type="Gene3D" id="3.30.70.330">
    <property type="match status" value="1"/>
</dbReference>
<evidence type="ECO:0000259" key="3">
    <source>
        <dbReference type="PROSITE" id="PS50102"/>
    </source>
</evidence>
<name>K1VKC9_TRIAC</name>
<dbReference type="Pfam" id="PF00076">
    <property type="entry name" value="RRM_1"/>
    <property type="match status" value="1"/>
</dbReference>
<accession>K1VKC9</accession>
<dbReference type="InterPro" id="IPR035979">
    <property type="entry name" value="RBD_domain_sf"/>
</dbReference>
<evidence type="ECO:0000256" key="1">
    <source>
        <dbReference type="PROSITE-ProRule" id="PRU00176"/>
    </source>
</evidence>
<dbReference type="GO" id="GO:0005847">
    <property type="term" value="C:mRNA cleavage and polyadenylation specificity factor complex"/>
    <property type="evidence" value="ECO:0007669"/>
    <property type="project" value="TreeGrafter"/>
</dbReference>
<dbReference type="PANTHER" id="PTHR45735:SF2">
    <property type="entry name" value="CLEAVAGE STIMULATION FACTOR SUBUNIT 2"/>
    <property type="match status" value="1"/>
</dbReference>
<dbReference type="Pfam" id="PF14327">
    <property type="entry name" value="CSTF2_hinge"/>
    <property type="match status" value="1"/>
</dbReference>
<dbReference type="InterPro" id="IPR025742">
    <property type="entry name" value="CSTF2_hinge"/>
</dbReference>
<evidence type="ECO:0000256" key="2">
    <source>
        <dbReference type="SAM" id="MobiDB-lite"/>
    </source>
</evidence>
<dbReference type="GO" id="GO:0003729">
    <property type="term" value="F:mRNA binding"/>
    <property type="evidence" value="ECO:0007669"/>
    <property type="project" value="TreeGrafter"/>
</dbReference>
<dbReference type="SUPFAM" id="SSF54928">
    <property type="entry name" value="RNA-binding domain, RBD"/>
    <property type="match status" value="1"/>
</dbReference>
<sequence length="331" mass="34016">MPPPATQVSRTVFVANIPYDVSEEQIASVFSEVGPVANVDLTRRQERARDTPLFSSMATAHSAVRNLQDVPINGRPVRIELSTDDGGRRRGPPPRGGAGGFNRDMSPSVGGVDMSALPAGREPPPGQKATDAISKTLAEVNPGEMQRVMADMKALVTAQPEQARQLLADRPQLAYALFQAMLLLNIVDPSVLQRIQPLPGQNPGNPTAPAWGGAPPAGGYPPFPASGAAPPAPAAPAAGGYPPYPPAPAAGGYNRPPPPQNYPPQQGYGGAAGGYGAPPPPPAAASGPPPLPPATQAALAGLPEDQKEQINALDPAQQASVKQLQFLGASA</sequence>
<dbReference type="OMA" id="CEPEDAP"/>
<dbReference type="Gene3D" id="1.25.40.630">
    <property type="match status" value="1"/>
</dbReference>
<dbReference type="HOGENOM" id="CLU_028601_0_1_1"/>
<dbReference type="SMART" id="SM00360">
    <property type="entry name" value="RRM"/>
    <property type="match status" value="1"/>
</dbReference>
<dbReference type="InterPro" id="IPR012677">
    <property type="entry name" value="Nucleotide-bd_a/b_plait_sf"/>
</dbReference>
<feature type="region of interest" description="Disordered" evidence="2">
    <location>
        <begin position="197"/>
        <end position="306"/>
    </location>
</feature>
<keyword evidence="1" id="KW-0694">RNA-binding</keyword>
<dbReference type="PROSITE" id="PS50102">
    <property type="entry name" value="RRM"/>
    <property type="match status" value="1"/>
</dbReference>
<keyword evidence="5" id="KW-1185">Reference proteome</keyword>
<organism evidence="4 5">
    <name type="scientific">Trichosporon asahii var. asahii (strain CBS 8904)</name>
    <name type="common">Yeast</name>
    <dbReference type="NCBI Taxonomy" id="1220162"/>
    <lineage>
        <taxon>Eukaryota</taxon>
        <taxon>Fungi</taxon>
        <taxon>Dikarya</taxon>
        <taxon>Basidiomycota</taxon>
        <taxon>Agaricomycotina</taxon>
        <taxon>Tremellomycetes</taxon>
        <taxon>Trichosporonales</taxon>
        <taxon>Trichosporonaceae</taxon>
        <taxon>Trichosporon</taxon>
    </lineage>
</organism>